<feature type="region of interest" description="Disordered" evidence="2">
    <location>
        <begin position="228"/>
        <end position="285"/>
    </location>
</feature>
<gene>
    <name evidence="3" type="primary">LOC103178808</name>
</gene>
<feature type="compositionally biased region" description="Basic and acidic residues" evidence="2">
    <location>
        <begin position="228"/>
        <end position="267"/>
    </location>
</feature>
<dbReference type="GO" id="GO:0005814">
    <property type="term" value="C:centriole"/>
    <property type="evidence" value="ECO:0007669"/>
    <property type="project" value="InterPro"/>
</dbReference>
<keyword evidence="1" id="KW-0175">Coiled coil</keyword>
<dbReference type="PANTHER" id="PTHR13594:SF1">
    <property type="entry name" value="CENTRIOLAR COILED-COIL PROTEIN OF 110 KDA"/>
    <property type="match status" value="1"/>
</dbReference>
<feature type="compositionally biased region" description="Low complexity" evidence="2">
    <location>
        <begin position="268"/>
        <end position="277"/>
    </location>
</feature>
<dbReference type="GeneTree" id="ENSGT00390000004090"/>
<accession>A0A4W3HZM9</accession>
<dbReference type="GO" id="GO:1903723">
    <property type="term" value="P:negative regulation of centriole elongation"/>
    <property type="evidence" value="ECO:0007669"/>
    <property type="project" value="TreeGrafter"/>
</dbReference>
<dbReference type="Pfam" id="PF16025">
    <property type="entry name" value="CaM_bind"/>
    <property type="match status" value="1"/>
</dbReference>
<dbReference type="InterPro" id="IPR033207">
    <property type="entry name" value="CCP110"/>
</dbReference>
<organism evidence="3 4">
    <name type="scientific">Callorhinchus milii</name>
    <name type="common">Ghost shark</name>
    <dbReference type="NCBI Taxonomy" id="7868"/>
    <lineage>
        <taxon>Eukaryota</taxon>
        <taxon>Metazoa</taxon>
        <taxon>Chordata</taxon>
        <taxon>Craniata</taxon>
        <taxon>Vertebrata</taxon>
        <taxon>Chondrichthyes</taxon>
        <taxon>Holocephali</taxon>
        <taxon>Chimaeriformes</taxon>
        <taxon>Callorhinchidae</taxon>
        <taxon>Callorhinchus</taxon>
    </lineage>
</organism>
<evidence type="ECO:0000256" key="2">
    <source>
        <dbReference type="SAM" id="MobiDB-lite"/>
    </source>
</evidence>
<feature type="region of interest" description="Disordered" evidence="2">
    <location>
        <begin position="896"/>
        <end position="924"/>
    </location>
</feature>
<evidence type="ECO:0000256" key="1">
    <source>
        <dbReference type="SAM" id="Coils"/>
    </source>
</evidence>
<feature type="compositionally biased region" description="Polar residues" evidence="2">
    <location>
        <begin position="945"/>
        <end position="962"/>
    </location>
</feature>
<evidence type="ECO:0000313" key="3">
    <source>
        <dbReference type="Ensembl" id="ENSCMIP00000023009.1"/>
    </source>
</evidence>
<dbReference type="GO" id="GO:0032053">
    <property type="term" value="P:ciliary basal body organization"/>
    <property type="evidence" value="ECO:0007669"/>
    <property type="project" value="TreeGrafter"/>
</dbReference>
<dbReference type="InParanoid" id="A0A4W3HZM9"/>
<protein>
    <submittedName>
        <fullName evidence="3">Centriolar coiled-coil protein 110</fullName>
    </submittedName>
</protein>
<feature type="compositionally biased region" description="Basic and acidic residues" evidence="2">
    <location>
        <begin position="976"/>
        <end position="990"/>
    </location>
</feature>
<dbReference type="OMA" id="QFKSNGV"/>
<feature type="coiled-coil region" evidence="1">
    <location>
        <begin position="673"/>
        <end position="700"/>
    </location>
</feature>
<dbReference type="STRING" id="7868.ENSCMIP00000023009"/>
<feature type="compositionally biased region" description="Basic and acidic residues" evidence="2">
    <location>
        <begin position="896"/>
        <end position="910"/>
    </location>
</feature>
<reference evidence="4" key="2">
    <citation type="journal article" date="2007" name="PLoS Biol.">
        <title>Survey sequencing and comparative analysis of the elephant shark (Callorhinchus milii) genome.</title>
        <authorList>
            <person name="Venkatesh B."/>
            <person name="Kirkness E.F."/>
            <person name="Loh Y.H."/>
            <person name="Halpern A.L."/>
            <person name="Lee A.P."/>
            <person name="Johnson J."/>
            <person name="Dandona N."/>
            <person name="Viswanathan L.D."/>
            <person name="Tay A."/>
            <person name="Venter J.C."/>
            <person name="Strausberg R.L."/>
            <person name="Brenner S."/>
        </authorList>
    </citation>
    <scope>NUCLEOTIDE SEQUENCE [LARGE SCALE GENOMIC DNA]</scope>
</reference>
<keyword evidence="4" id="KW-1185">Reference proteome</keyword>
<dbReference type="GO" id="GO:0007099">
    <property type="term" value="P:centriole replication"/>
    <property type="evidence" value="ECO:0007669"/>
    <property type="project" value="InterPro"/>
</dbReference>
<proteinExistence type="predicted"/>
<reference evidence="4" key="3">
    <citation type="journal article" date="2014" name="Nature">
        <title>Elephant shark genome provides unique insights into gnathostome evolution.</title>
        <authorList>
            <consortium name="International Elephant Shark Genome Sequencing Consortium"/>
            <person name="Venkatesh B."/>
            <person name="Lee A.P."/>
            <person name="Ravi V."/>
            <person name="Maurya A.K."/>
            <person name="Lian M.M."/>
            <person name="Swann J.B."/>
            <person name="Ohta Y."/>
            <person name="Flajnik M.F."/>
            <person name="Sutoh Y."/>
            <person name="Kasahara M."/>
            <person name="Hoon S."/>
            <person name="Gangu V."/>
            <person name="Roy S.W."/>
            <person name="Irimia M."/>
            <person name="Korzh V."/>
            <person name="Kondrychyn I."/>
            <person name="Lim Z.W."/>
            <person name="Tay B.H."/>
            <person name="Tohari S."/>
            <person name="Kong K.W."/>
            <person name="Ho S."/>
            <person name="Lorente-Galdos B."/>
            <person name="Quilez J."/>
            <person name="Marques-Bonet T."/>
            <person name="Raney B.J."/>
            <person name="Ingham P.W."/>
            <person name="Tay A."/>
            <person name="Hillier L.W."/>
            <person name="Minx P."/>
            <person name="Boehm T."/>
            <person name="Wilson R.K."/>
            <person name="Brenner S."/>
            <person name="Warren W.C."/>
        </authorList>
    </citation>
    <scope>NUCLEOTIDE SEQUENCE [LARGE SCALE GENOMIC DNA]</scope>
</reference>
<dbReference type="Proteomes" id="UP000314986">
    <property type="component" value="Unassembled WGS sequence"/>
</dbReference>
<sequence>MEEYENFRTSRLARIQNELVKNEPLQSIPQKGISVIRFHGIAVMSPLMGAERKREMQQYRQKAMELELSWENTRKSALLNRVQEIIENVQVRKVPSTVCVKDPVDLEKTDATNGLTTVHHTDYFSALETQSSKQESPMLSNKTELMLNDTIANASEQSEFLKSTQSIKSDNAVYTKSFSSNGTNIGLSTNVSAKKDELKIDDLPPGKEPPDHYAMSLQNLLRKSREYVEREQHRRTGKNASKEGTNESHSDKENQGVKINDWERESIRVSNRSRSSSPVIVEKSTSLKSASQMQVPSITNESFELHNKMTVNTTTSTLCVSPKIDFPVRSITAFSQESDEEWINSSAYEHESSLFKSLIGSHAKLPNPAPSRSPKMHQRHSRTLANIVINHPVNAYELSPKEKLRGITGTDQGIKDLNVLEIRKAFPNEILPSVNQEAIESSCAKPQDLSEGTVKAFDVQSEGNPQCMYAEPFGKFEVNMISNLNPIPLRNQIYRESFNLDSTSLLVAKQKIQLLEPQIELDVSNQKSNTVIEKPKQRLPVDLNKSYDVESPSPVLLQSQNIKRQMDLSVLSSGSENNLENSKETKAKRKLDLDVSKVKENKPFVAMTMGSNSQEKNLWIQEEKRQRDHLGSNKPERSLKSQINGADEGLISKQMKAFEEMRKRLEQQHTLQLSLLIAEQEKEQEKLRQEIEEKERLFRESKDFVADSQGNYFNKESSFDWKRISENCSMESRTNRVDGVINNSAMQSSSLTMPGAESVFYRRGTMTAEISEIQAPSFLIRSKPGWSQINTPRFQQMFDKVTALAKGFLTRKLLETEKLKQLRQTVKDTLEFMNNFQTEGPLKRSTVSSQDVSLQERVFAQLRAALYEIHDIFIVLNPTERMQILQHDREIRKEKQLRQMEKRKSPKERVSLSAATQKSLDRKRQLKAAEMGIINKRKLQARQKVSSQIRILQPSQGQNAPTQRPLHRQGTQPSRKGVEQNRERFTESRFPRKALPGVCPGRVLNTK</sequence>
<reference evidence="3" key="4">
    <citation type="submission" date="2025-08" db="UniProtKB">
        <authorList>
            <consortium name="Ensembl"/>
        </authorList>
    </citation>
    <scope>IDENTIFICATION</scope>
</reference>
<dbReference type="PANTHER" id="PTHR13594">
    <property type="entry name" value="CENTRIOLAR COILED-COIL PROTEIN OF 110 KDA"/>
    <property type="match status" value="1"/>
</dbReference>
<reference evidence="4" key="1">
    <citation type="journal article" date="2006" name="Science">
        <title>Ancient noncoding elements conserved in the human genome.</title>
        <authorList>
            <person name="Venkatesh B."/>
            <person name="Kirkness E.F."/>
            <person name="Loh Y.H."/>
            <person name="Halpern A.L."/>
            <person name="Lee A.P."/>
            <person name="Johnson J."/>
            <person name="Dandona N."/>
            <person name="Viswanathan L.D."/>
            <person name="Tay A."/>
            <person name="Venter J.C."/>
            <person name="Strausberg R.L."/>
            <person name="Brenner S."/>
        </authorList>
    </citation>
    <scope>NUCLEOTIDE SEQUENCE [LARGE SCALE GENOMIC DNA]</scope>
</reference>
<evidence type="ECO:0000313" key="4">
    <source>
        <dbReference type="Proteomes" id="UP000314986"/>
    </source>
</evidence>
<feature type="region of interest" description="Disordered" evidence="2">
    <location>
        <begin position="945"/>
        <end position="1007"/>
    </location>
</feature>
<dbReference type="GO" id="GO:0032465">
    <property type="term" value="P:regulation of cytokinesis"/>
    <property type="evidence" value="ECO:0007669"/>
    <property type="project" value="InterPro"/>
</dbReference>
<dbReference type="Ensembl" id="ENSCMIT00000023405.1">
    <property type="protein sequence ID" value="ENSCMIP00000023009.1"/>
    <property type="gene ID" value="ENSCMIG00000010325.1"/>
</dbReference>
<name>A0A4W3HZM9_CALMI</name>
<dbReference type="AlphaFoldDB" id="A0A4W3HZM9"/>
<reference evidence="3" key="5">
    <citation type="submission" date="2025-09" db="UniProtKB">
        <authorList>
            <consortium name="Ensembl"/>
        </authorList>
    </citation>
    <scope>IDENTIFICATION</scope>
</reference>